<dbReference type="EMBL" id="LIAE01006806">
    <property type="protein sequence ID" value="PAV85104.1"/>
    <property type="molecule type" value="Genomic_DNA"/>
</dbReference>
<dbReference type="STRING" id="2018661.A0A2A2LG32"/>
<dbReference type="AlphaFoldDB" id="A0A2A2LG32"/>
<dbReference type="GO" id="GO:0032451">
    <property type="term" value="F:demethylase activity"/>
    <property type="evidence" value="ECO:0007669"/>
    <property type="project" value="TreeGrafter"/>
</dbReference>
<gene>
    <name evidence="12" type="ORF">WR25_04522</name>
</gene>
<keyword evidence="6" id="KW-0285">Flavoprotein</keyword>
<organism evidence="12 13">
    <name type="scientific">Diploscapter pachys</name>
    <dbReference type="NCBI Taxonomy" id="2018661"/>
    <lineage>
        <taxon>Eukaryota</taxon>
        <taxon>Metazoa</taxon>
        <taxon>Ecdysozoa</taxon>
        <taxon>Nematoda</taxon>
        <taxon>Chromadorea</taxon>
        <taxon>Rhabditida</taxon>
        <taxon>Rhabditina</taxon>
        <taxon>Rhabditomorpha</taxon>
        <taxon>Rhabditoidea</taxon>
        <taxon>Rhabditidae</taxon>
        <taxon>Diploscapter</taxon>
    </lineage>
</organism>
<evidence type="ECO:0000256" key="4">
    <source>
        <dbReference type="ARBA" id="ARBA00007762"/>
    </source>
</evidence>
<dbReference type="InterPro" id="IPR032037">
    <property type="entry name" value="MMACHC"/>
</dbReference>
<dbReference type="GO" id="GO:0071949">
    <property type="term" value="F:FAD binding"/>
    <property type="evidence" value="ECO:0007669"/>
    <property type="project" value="TreeGrafter"/>
</dbReference>
<evidence type="ECO:0000256" key="6">
    <source>
        <dbReference type="ARBA" id="ARBA00022630"/>
    </source>
</evidence>
<dbReference type="OrthoDB" id="409189at2759"/>
<dbReference type="CDD" id="cd12959">
    <property type="entry name" value="MMACHC-like"/>
    <property type="match status" value="1"/>
</dbReference>
<dbReference type="Pfam" id="PF16690">
    <property type="entry name" value="MMACHC"/>
    <property type="match status" value="1"/>
</dbReference>
<dbReference type="GO" id="GO:0005737">
    <property type="term" value="C:cytoplasm"/>
    <property type="evidence" value="ECO:0007669"/>
    <property type="project" value="UniProtKB-SubCell"/>
</dbReference>
<dbReference type="GO" id="GO:0033787">
    <property type="term" value="F:cyanocobalamin reductase (cyanide-eliminating) (NADP+) activity"/>
    <property type="evidence" value="ECO:0007669"/>
    <property type="project" value="TreeGrafter"/>
</dbReference>
<evidence type="ECO:0000256" key="5">
    <source>
        <dbReference type="ARBA" id="ARBA00022490"/>
    </source>
</evidence>
<dbReference type="PANTHER" id="PTHR31457:SF2">
    <property type="entry name" value="CYANOCOBALAMIN REDUCTASE _ ALKYLCOBALAMIN DEALKYLASE"/>
    <property type="match status" value="1"/>
</dbReference>
<accession>A0A2A2LG32</accession>
<comment type="similarity">
    <text evidence="4">Belongs to the MMACHC family.</text>
</comment>
<proteinExistence type="inferred from homology"/>
<comment type="cofactor">
    <cofactor evidence="2">
        <name>FAD</name>
        <dbReference type="ChEBI" id="CHEBI:57692"/>
    </cofactor>
</comment>
<evidence type="ECO:0000256" key="11">
    <source>
        <dbReference type="ARBA" id="ARBA00031313"/>
    </source>
</evidence>
<keyword evidence="13" id="KW-1185">Reference proteome</keyword>
<keyword evidence="5" id="KW-0963">Cytoplasm</keyword>
<keyword evidence="8" id="KW-0274">FAD</keyword>
<evidence type="ECO:0000313" key="12">
    <source>
        <dbReference type="EMBL" id="PAV85104.1"/>
    </source>
</evidence>
<evidence type="ECO:0000256" key="9">
    <source>
        <dbReference type="ARBA" id="ARBA00022857"/>
    </source>
</evidence>
<keyword evidence="10" id="KW-0560">Oxidoreductase</keyword>
<comment type="caution">
    <text evidence="12">The sequence shown here is derived from an EMBL/GenBank/DDBJ whole genome shotgun (WGS) entry which is preliminary data.</text>
</comment>
<comment type="subcellular location">
    <subcellularLocation>
        <location evidence="3">Cytoplasm</location>
    </subcellularLocation>
</comment>
<keyword evidence="7" id="KW-0288">FMN</keyword>
<dbReference type="Proteomes" id="UP000218231">
    <property type="component" value="Unassembled WGS sequence"/>
</dbReference>
<sequence>MGESSVDEILKIDAYNSAVSEDFQLPFKPNTLAVLLISSPKMFDISFAKWIREKLEKLGTMSAVSEAFPSPIAQFLDDRLEELYKNLSYSCETIHDHHLWPNRRPKILMQTCGHVAGAAFYYQPKNFQDENWPPSKPMDKGSKFIGLSLHPVYGGHFAFRSVLIFPEAKIENSEKSNPGSILEDPEEIKKMLEEFNFNWRTSGFRDFGNPKHRYSPEQVAYFGLAPAERWAFLESWLVKGN</sequence>
<evidence type="ECO:0000313" key="13">
    <source>
        <dbReference type="Proteomes" id="UP000218231"/>
    </source>
</evidence>
<dbReference type="PANTHER" id="PTHR31457">
    <property type="entry name" value="METHYLMALONIC ACIDURIA AND HOMOCYSTINURIA TYPE C PROTEIN"/>
    <property type="match status" value="1"/>
</dbReference>
<reference evidence="12 13" key="1">
    <citation type="journal article" date="2017" name="Curr. Biol.">
        <title>Genome architecture and evolution of a unichromosomal asexual nematode.</title>
        <authorList>
            <person name="Fradin H."/>
            <person name="Zegar C."/>
            <person name="Gutwein M."/>
            <person name="Lucas J."/>
            <person name="Kovtun M."/>
            <person name="Corcoran D."/>
            <person name="Baugh L.R."/>
            <person name="Kiontke K."/>
            <person name="Gunsalus K."/>
            <person name="Fitch D.H."/>
            <person name="Piano F."/>
        </authorList>
    </citation>
    <scope>NUCLEOTIDE SEQUENCE [LARGE SCALE GENOMIC DNA]</scope>
    <source>
        <strain evidence="12">PF1309</strain>
    </source>
</reference>
<keyword evidence="9" id="KW-0521">NADP</keyword>
<evidence type="ECO:0000256" key="7">
    <source>
        <dbReference type="ARBA" id="ARBA00022643"/>
    </source>
</evidence>
<evidence type="ECO:0000256" key="1">
    <source>
        <dbReference type="ARBA" id="ARBA00001917"/>
    </source>
</evidence>
<evidence type="ECO:0000256" key="2">
    <source>
        <dbReference type="ARBA" id="ARBA00001974"/>
    </source>
</evidence>
<evidence type="ECO:0000256" key="8">
    <source>
        <dbReference type="ARBA" id="ARBA00022827"/>
    </source>
</evidence>
<evidence type="ECO:0000256" key="10">
    <source>
        <dbReference type="ARBA" id="ARBA00023002"/>
    </source>
</evidence>
<dbReference type="GO" id="GO:0009235">
    <property type="term" value="P:cobalamin metabolic process"/>
    <property type="evidence" value="ECO:0007669"/>
    <property type="project" value="TreeGrafter"/>
</dbReference>
<protein>
    <recommendedName>
        <fullName evidence="11">Cyanocobalamin reductase (cyanide-eliminating)</fullName>
    </recommendedName>
</protein>
<name>A0A2A2LG32_9BILA</name>
<comment type="cofactor">
    <cofactor evidence="1">
        <name>FMN</name>
        <dbReference type="ChEBI" id="CHEBI:58210"/>
    </cofactor>
</comment>
<evidence type="ECO:0000256" key="3">
    <source>
        <dbReference type="ARBA" id="ARBA00004496"/>
    </source>
</evidence>